<evidence type="ECO:0000313" key="4">
    <source>
        <dbReference type="Proteomes" id="UP000095192"/>
    </source>
</evidence>
<feature type="compositionally biased region" description="Polar residues" evidence="2">
    <location>
        <begin position="849"/>
        <end position="870"/>
    </location>
</feature>
<accession>A0A1D3D1D7</accession>
<keyword evidence="4" id="KW-1185">Reference proteome</keyword>
<feature type="compositionally biased region" description="Polar residues" evidence="2">
    <location>
        <begin position="1247"/>
        <end position="1266"/>
    </location>
</feature>
<feature type="compositionally biased region" description="Basic and acidic residues" evidence="2">
    <location>
        <begin position="884"/>
        <end position="899"/>
    </location>
</feature>
<dbReference type="Proteomes" id="UP000095192">
    <property type="component" value="Unassembled WGS sequence"/>
</dbReference>
<dbReference type="VEuPathDB" id="ToxoDB:cyc_01346"/>
<dbReference type="EMBL" id="JROU02001160">
    <property type="protein sequence ID" value="OEH77262.1"/>
    <property type="molecule type" value="Genomic_DNA"/>
</dbReference>
<comment type="caution">
    <text evidence="3">The sequence shown here is derived from an EMBL/GenBank/DDBJ whole genome shotgun (WGS) entry which is preliminary data.</text>
</comment>
<sequence>MSSLTQPREPMLRLAVGSIIPRVAPPRGIVTPLLCFTEQHFRHREIVIISFGCIGRVFLLVLQKEQCTFGDRKLSQEVPGLVPILDSQIEQAAQALNVPPTRAGAAQEDFDPSGSTSRCVAEGPYTLEKIVLFGGFVRVYAEWEDRKACGSEIVGPVVRHGVAYSMRRDQVGRQRPAGLNGEKAMSDAPFLSAAGVSVDTCLRPSTPHSSGLPSMLQGKGPAHASMIQHIGARLGETQDLHDTRPYQSNQVERIRAIPMRGVITGPARWRGSGVSYGTPNLYCAVYKYSMVPEAESLSRPFPESGPSSPECNSHPLPPPTLVSSSWGQGPLVIEGVTIPKRPMPEDIDAFRQEDFQKRDNLQAIFVLSVGLFRDFSASSPSAAHISCSSIQVRNASASLPRPSDLLGVLHIPLHCVHLTELQHEVKLRLPVAACAPCGRNVEELAAFIGDEGERELAAILSPQSSLDVIEHAFMNGLTGKATGANRCNVMLFRLSSSGGSFLEASDAIFQAALAAPVVPSVASSTIQRSFDSHCYNQTGNKQESQHFEGVQDKPTMRGEISTAAGAAPIPAVKPASVNGARSHCPSIQAGQKSQVNTSGSLPEVAREKIRAQSLSAGRGYDRTSDSLDSAASPPLPAKDQCQRHQRRQQEISVAAMLAASAIAAAARGERDRTTRSSASRQLPQSSRLVGGAGLKNNQRPSSVCGVLPSNKTSLEARDSSLHVQPQRLGGSRMADLTSWDSSEGIAVGRTEIVGEPELSPDDSVSVRGDDTQRLAANIANRTVRTAHSLACVERSAARRDSINFRLSQDDRKSTLSTSIRRLDHLMARAQLLLSQRRNRQRPQEENQQGDSSKLNRCTWRNQSGSPQALLSHTCDVGGQQSGKNSHETSECNEKREHHVSAQTQELQHPPSQVHRERSAEFAQSARSPLDGFRISNQSPDDKREALSMIRAVKWMNAASTRRTALLTQSSFQAALQRHRLLKFGWTTLRIYVAQERIQAHNAARCQMDSSVPKASEHPLKGCERKQNTTMGGHEELHELRQLISGLQQQVQARDDRCQYLEKRSNEEQQNHMLELSALRQRVSELQEQIHHQRLRVGNSPVVPADDNEKERLLLQLQKSSQELRQLQVLVAEHAAAKARTDEEQRRFQKEFIANKERTKDLEQQLLLVDQQLAGTLKHVNSAAIKRPQDKTDTGLAQLVPAAQLGLWVLQQLQGMRDTLKVVHEKEPLGRTAEPRRQPPLEAANFAPLQNLSHESSANTEEITSRSGDWKEPCLKYTRGPQRPTTPQHHQPAVVPHERSVDRSRFQSHFQTCPVRDGSVQQPVGTLTPGRRQASPKCYSSILHHTREGQQASGQPAGSGSSSLEAKTDIERQQPLHTHQGTALRSRSQHLTEQLNRQRTHRQQLLLQCSQQQHTTPLCPPPHAPPSSQLQTSFTSLIGHPQVNVQNYAGCPVPTQCSQVTNQQPALHPRIRAPSPQGAGRVTLSGMHIQSLGFSLT</sequence>
<feature type="compositionally biased region" description="Polar residues" evidence="2">
    <location>
        <begin position="1374"/>
        <end position="1392"/>
    </location>
</feature>
<evidence type="ECO:0000256" key="2">
    <source>
        <dbReference type="SAM" id="MobiDB-lite"/>
    </source>
</evidence>
<feature type="compositionally biased region" description="Basic and acidic residues" evidence="2">
    <location>
        <begin position="1295"/>
        <end position="1304"/>
    </location>
</feature>
<feature type="compositionally biased region" description="Polar residues" evidence="2">
    <location>
        <begin position="900"/>
        <end position="910"/>
    </location>
</feature>
<feature type="coiled-coil region" evidence="1">
    <location>
        <begin position="1068"/>
        <end position="1129"/>
    </location>
</feature>
<feature type="region of interest" description="Disordered" evidence="2">
    <location>
        <begin position="1374"/>
        <end position="1398"/>
    </location>
</feature>
<dbReference type="InParanoid" id="A0A1D3D1D7"/>
<evidence type="ECO:0000256" key="1">
    <source>
        <dbReference type="SAM" id="Coils"/>
    </source>
</evidence>
<keyword evidence="1" id="KW-0175">Coiled coil</keyword>
<reference evidence="3 4" key="1">
    <citation type="journal article" date="2016" name="BMC Genomics">
        <title>Comparative genomics reveals Cyclospora cayetanensis possesses coccidia-like metabolism and invasion components but unique surface antigens.</title>
        <authorList>
            <person name="Liu S."/>
            <person name="Wang L."/>
            <person name="Zheng H."/>
            <person name="Xu Z."/>
            <person name="Roellig D.M."/>
            <person name="Li N."/>
            <person name="Frace M.A."/>
            <person name="Tang K."/>
            <person name="Arrowood M.J."/>
            <person name="Moss D.M."/>
            <person name="Zhang L."/>
            <person name="Feng Y."/>
            <person name="Xiao L."/>
        </authorList>
    </citation>
    <scope>NUCLEOTIDE SEQUENCE [LARGE SCALE GENOMIC DNA]</scope>
    <source>
        <strain evidence="3 4">CHN_HEN01</strain>
    </source>
</reference>
<dbReference type="VEuPathDB" id="ToxoDB:LOC34618368"/>
<feature type="region of interest" description="Disordered" evidence="2">
    <location>
        <begin position="665"/>
        <end position="701"/>
    </location>
</feature>
<protein>
    <submittedName>
        <fullName evidence="3">Uncharacterized protein</fullName>
    </submittedName>
</protein>
<name>A0A1D3D1D7_9EIME</name>
<feature type="compositionally biased region" description="Polar residues" evidence="2">
    <location>
        <begin position="588"/>
        <end position="600"/>
    </location>
</feature>
<feature type="compositionally biased region" description="Polar residues" evidence="2">
    <location>
        <begin position="675"/>
        <end position="687"/>
    </location>
</feature>
<proteinExistence type="predicted"/>
<evidence type="ECO:0000313" key="3">
    <source>
        <dbReference type="EMBL" id="OEH77262.1"/>
    </source>
</evidence>
<gene>
    <name evidence="3" type="ORF">cyc_01346</name>
</gene>
<feature type="region of interest" description="Disordered" evidence="2">
    <location>
        <begin position="1245"/>
        <end position="1334"/>
    </location>
</feature>
<feature type="region of interest" description="Disordered" evidence="2">
    <location>
        <begin position="574"/>
        <end position="649"/>
    </location>
</feature>
<feature type="region of interest" description="Disordered" evidence="2">
    <location>
        <begin position="834"/>
        <end position="939"/>
    </location>
</feature>
<organism evidence="3 4">
    <name type="scientific">Cyclospora cayetanensis</name>
    <dbReference type="NCBI Taxonomy" id="88456"/>
    <lineage>
        <taxon>Eukaryota</taxon>
        <taxon>Sar</taxon>
        <taxon>Alveolata</taxon>
        <taxon>Apicomplexa</taxon>
        <taxon>Conoidasida</taxon>
        <taxon>Coccidia</taxon>
        <taxon>Eucoccidiorida</taxon>
        <taxon>Eimeriorina</taxon>
        <taxon>Eimeriidae</taxon>
        <taxon>Cyclospora</taxon>
    </lineage>
</organism>
<feature type="compositionally biased region" description="Low complexity" evidence="2">
    <location>
        <begin position="1280"/>
        <end position="1291"/>
    </location>
</feature>